<evidence type="ECO:0000313" key="3">
    <source>
        <dbReference type="EMBL" id="CAI9929249.1"/>
    </source>
</evidence>
<dbReference type="EMBL" id="CAXDID020000383">
    <property type="protein sequence ID" value="CAL6084990.1"/>
    <property type="molecule type" value="Genomic_DNA"/>
</dbReference>
<dbReference type="EMBL" id="CAXDID020000778">
    <property type="protein sequence ID" value="CAL6113866.1"/>
    <property type="molecule type" value="Genomic_DNA"/>
</dbReference>
<evidence type="ECO:0000313" key="4">
    <source>
        <dbReference type="EMBL" id="CAI9933853.1"/>
    </source>
</evidence>
<comment type="caution">
    <text evidence="3">The sequence shown here is derived from an EMBL/GenBank/DDBJ whole genome shotgun (WGS) entry which is preliminary data.</text>
</comment>
<reference evidence="5 7" key="2">
    <citation type="submission" date="2024-07" db="EMBL/GenBank/DDBJ databases">
        <authorList>
            <person name="Akdeniz Z."/>
        </authorList>
    </citation>
    <scope>NUCLEOTIDE SEQUENCE [LARGE SCALE GENOMIC DNA]</scope>
</reference>
<dbReference type="PANTHER" id="PTHR23208">
    <property type="entry name" value="LYSOZYME PROTEIN"/>
    <property type="match status" value="1"/>
</dbReference>
<gene>
    <name evidence="3" type="ORF">HINF_LOCUS16894</name>
    <name evidence="4" type="ORF">HINF_LOCUS21498</name>
    <name evidence="5" type="ORF">HINF_LOCUS62468</name>
    <name evidence="6" type="ORF">HINF_LOCUS77708</name>
</gene>
<evidence type="ECO:0000313" key="5">
    <source>
        <dbReference type="EMBL" id="CAL6084990.1"/>
    </source>
</evidence>
<accession>A0AA86NZZ1</accession>
<evidence type="ECO:0000256" key="1">
    <source>
        <dbReference type="ARBA" id="ARBA00010646"/>
    </source>
</evidence>
<evidence type="ECO:0000313" key="6">
    <source>
        <dbReference type="EMBL" id="CAL6113866.1"/>
    </source>
</evidence>
<dbReference type="EMBL" id="CATOUU010000552">
    <property type="protein sequence ID" value="CAI9933853.1"/>
    <property type="molecule type" value="Genomic_DNA"/>
</dbReference>
<dbReference type="SUPFAM" id="SSF51445">
    <property type="entry name" value="(Trans)glycosidases"/>
    <property type="match status" value="1"/>
</dbReference>
<dbReference type="InterPro" id="IPR017853">
    <property type="entry name" value="GH"/>
</dbReference>
<dbReference type="AlphaFoldDB" id="A0AA86NZZ1"/>
<evidence type="ECO:0000256" key="2">
    <source>
        <dbReference type="ARBA" id="ARBA00022729"/>
    </source>
</evidence>
<evidence type="ECO:0000313" key="7">
    <source>
        <dbReference type="Proteomes" id="UP001642409"/>
    </source>
</evidence>
<sequence>MVLITFVSLQTLGFDLSYYQGAVTQDSMTCLYNSGYRFGIIEAQIGNTFNENAINDYNRAKNAGFKNVDFYIFPTTKQDARSQVRNTIQKLQNAGVMTGNMIWLDVENTDLFYPTQAQNQQFIADMLSEMSNMLGANRVGVYSNWVQWQAIVGQNWTGAQPHQLWYPHYDNWQSFDDFKPFGGWTNPSIKQYHNSVDECSTTIDRDFY</sequence>
<dbReference type="GO" id="GO:0016998">
    <property type="term" value="P:cell wall macromolecule catabolic process"/>
    <property type="evidence" value="ECO:0007669"/>
    <property type="project" value="InterPro"/>
</dbReference>
<name>A0AA86NZZ1_9EUKA</name>
<dbReference type="PROSITE" id="PS51904">
    <property type="entry name" value="GLYCOSYL_HYDROL_F25_2"/>
    <property type="match status" value="1"/>
</dbReference>
<dbReference type="InterPro" id="IPR002053">
    <property type="entry name" value="Glyco_hydro_25"/>
</dbReference>
<dbReference type="GO" id="GO:0003796">
    <property type="term" value="F:lysozyme activity"/>
    <property type="evidence" value="ECO:0007669"/>
    <property type="project" value="InterPro"/>
</dbReference>
<comment type="similarity">
    <text evidence="1">Belongs to the glycosyl hydrolase 25 family.</text>
</comment>
<dbReference type="GO" id="GO:0007165">
    <property type="term" value="P:signal transduction"/>
    <property type="evidence" value="ECO:0007669"/>
    <property type="project" value="TreeGrafter"/>
</dbReference>
<organism evidence="3">
    <name type="scientific">Hexamita inflata</name>
    <dbReference type="NCBI Taxonomy" id="28002"/>
    <lineage>
        <taxon>Eukaryota</taxon>
        <taxon>Metamonada</taxon>
        <taxon>Diplomonadida</taxon>
        <taxon>Hexamitidae</taxon>
        <taxon>Hexamitinae</taxon>
        <taxon>Hexamita</taxon>
    </lineage>
</organism>
<reference evidence="3" key="1">
    <citation type="submission" date="2023-06" db="EMBL/GenBank/DDBJ databases">
        <authorList>
            <person name="Kurt Z."/>
        </authorList>
    </citation>
    <scope>NUCLEOTIDE SEQUENCE</scope>
</reference>
<dbReference type="InterPro" id="IPR051595">
    <property type="entry name" value="GH25_Enzymes"/>
</dbReference>
<dbReference type="Proteomes" id="UP001642409">
    <property type="component" value="Unassembled WGS sequence"/>
</dbReference>
<keyword evidence="3" id="KW-0378">Hydrolase</keyword>
<protein>
    <submittedName>
        <fullName evidence="3">Glycosyl hydrolase family 25 protein</fullName>
    </submittedName>
    <submittedName>
        <fullName evidence="5">Glycosyl_hydrolase family 25 protein</fullName>
    </submittedName>
</protein>
<dbReference type="Gene3D" id="3.20.20.80">
    <property type="entry name" value="Glycosidases"/>
    <property type="match status" value="1"/>
</dbReference>
<keyword evidence="2" id="KW-0732">Signal</keyword>
<keyword evidence="7" id="KW-1185">Reference proteome</keyword>
<dbReference type="PANTHER" id="PTHR23208:SF36">
    <property type="entry name" value="LYSOZYME-RELATED"/>
    <property type="match status" value="1"/>
</dbReference>
<dbReference type="GO" id="GO:0009253">
    <property type="term" value="P:peptidoglycan catabolic process"/>
    <property type="evidence" value="ECO:0007669"/>
    <property type="project" value="InterPro"/>
</dbReference>
<dbReference type="EMBL" id="CATOUU010000429">
    <property type="protein sequence ID" value="CAI9929249.1"/>
    <property type="molecule type" value="Genomic_DNA"/>
</dbReference>
<proteinExistence type="inferred from homology"/>